<evidence type="ECO:0000313" key="1">
    <source>
        <dbReference type="EMBL" id="KZV98809.1"/>
    </source>
</evidence>
<gene>
    <name evidence="1" type="ORF">EXIGLDRAFT_727122</name>
    <name evidence="2" type="ORF">EXIGLDRAFT_727123</name>
</gene>
<protein>
    <submittedName>
        <fullName evidence="2">Uncharacterized protein</fullName>
    </submittedName>
</protein>
<dbReference type="EMBL" id="KV425915">
    <property type="protein sequence ID" value="KZV98809.1"/>
    <property type="molecule type" value="Genomic_DNA"/>
</dbReference>
<evidence type="ECO:0000313" key="3">
    <source>
        <dbReference type="Proteomes" id="UP000077266"/>
    </source>
</evidence>
<keyword evidence="3" id="KW-1185">Reference proteome</keyword>
<sequence>MSGTPSDRTVRHDVVSSGAWNYANTRSDPAAVAIVVWHEKWRMHNNERARHLQASEDVWAAYPTGSAASIQRDVQPLQVPESLTSS</sequence>
<dbReference type="EMBL" id="KV425915">
    <property type="protein sequence ID" value="KZV98810.1"/>
    <property type="molecule type" value="Genomic_DNA"/>
</dbReference>
<dbReference type="Proteomes" id="UP000077266">
    <property type="component" value="Unassembled WGS sequence"/>
</dbReference>
<organism evidence="2 3">
    <name type="scientific">Exidia glandulosa HHB12029</name>
    <dbReference type="NCBI Taxonomy" id="1314781"/>
    <lineage>
        <taxon>Eukaryota</taxon>
        <taxon>Fungi</taxon>
        <taxon>Dikarya</taxon>
        <taxon>Basidiomycota</taxon>
        <taxon>Agaricomycotina</taxon>
        <taxon>Agaricomycetes</taxon>
        <taxon>Auriculariales</taxon>
        <taxon>Exidiaceae</taxon>
        <taxon>Exidia</taxon>
    </lineage>
</organism>
<accession>A0A165M5V7</accession>
<proteinExistence type="predicted"/>
<name>A0A165M5V7_EXIGL</name>
<evidence type="ECO:0000313" key="2">
    <source>
        <dbReference type="EMBL" id="KZV98810.1"/>
    </source>
</evidence>
<dbReference type="AlphaFoldDB" id="A0A165M5V7"/>
<reference evidence="2 3" key="1">
    <citation type="journal article" date="2016" name="Mol. Biol. Evol.">
        <title>Comparative Genomics of Early-Diverging Mushroom-Forming Fungi Provides Insights into the Origins of Lignocellulose Decay Capabilities.</title>
        <authorList>
            <person name="Nagy L.G."/>
            <person name="Riley R."/>
            <person name="Tritt A."/>
            <person name="Adam C."/>
            <person name="Daum C."/>
            <person name="Floudas D."/>
            <person name="Sun H."/>
            <person name="Yadav J.S."/>
            <person name="Pangilinan J."/>
            <person name="Larsson K.H."/>
            <person name="Matsuura K."/>
            <person name="Barry K."/>
            <person name="Labutti K."/>
            <person name="Kuo R."/>
            <person name="Ohm R.A."/>
            <person name="Bhattacharya S.S."/>
            <person name="Shirouzu T."/>
            <person name="Yoshinaga Y."/>
            <person name="Martin F.M."/>
            <person name="Grigoriev I.V."/>
            <person name="Hibbett D.S."/>
        </authorList>
    </citation>
    <scope>NUCLEOTIDE SEQUENCE [LARGE SCALE GENOMIC DNA]</scope>
    <source>
        <strain evidence="2 3">HHB12029</strain>
    </source>
</reference>